<comment type="caution">
    <text evidence="1">The sequence shown here is derived from an EMBL/GenBank/DDBJ whole genome shotgun (WGS) entry which is preliminary data.</text>
</comment>
<sequence>MVSTYLAYNLVSRDLRATMDRTASQGQVQRETDYYEENIGKVTSVDDFLDDYRLYSYAMTAYGLEDMTYAKAFMKKVLDSDLSDDSSFANSLSDDRYKKFAQAYQFDKGTEVPMTDEQMDSLIGLYNQQIDDMDSDITGEAGYFNAKIKTITSVDQLLADDRMRAYVFQAFDIDENTYDRSLIRGLLTSDADDPDSYFNTQILPNATDSQGTITANAATLSKINARANLVSTRDKVQGYADSIASARSQIATLQAQLSSASDKEGVQSQINTLNAQINTAYVGYDTAQASVLSSTISSLKAQQAEEGADVDGLQSQIDATQSQLDGWNADKSSRSSWASLTSQKAALQLQVDYPKSGTDPDALQLQINDLQSQISGIEPTLKSLGDGDFTSFASQLQSQIDSYDGDLPALGADTDKLKAQLTAANNTAAGYLSAASSYVSLVDAFDFNADGSVPDTGAVSDDNLEVINNAYIFKQDRLTKSGATLNDQYFRDNINNYTTIDDLFADSTMVDYLKAAFGLSTYAAVTSSTLEFAIESDPDDPTSYLNTQYKGREYYDNLVSLSRAFNFKDDGTLADGDVAMSPEKIVSTSSSYFSKYDDADEADDEAAIAGLKAAMNSFNSEGSEIANVDDLVNNAKVYDFAMKAVGLDPDEVSKRTMKKVLMSDLNDPKSFVYTLKDDRYVEFAKSFNFDQDGKLTWPTMALNESDMQDYASKYIIEKIRFLDGDDKDKAQTEAEDESKYFQEQIATLDSRDDFLKDRRLVDLVLTARGIDPSGVTDEYMKKMFESDLDDPNSFANTEPDYRFAEIVASFNFNDDGQVQRADSSAIQSKGDVLQTVDLYLRQTIENTEGEDNTGVRLALYFERVAPTVTSAYDLLADDALLEFFRTTYGFSDEFSNMDIDVQAKQVEKNLDLTDLQDPDKLKKLITRFTAMYDSANAETDPLLSLFSDSSSTGISADLMLSIASLKAG</sequence>
<dbReference type="Pfam" id="PF06748">
    <property type="entry name" value="DUF1217"/>
    <property type="match status" value="2"/>
</dbReference>
<dbReference type="InterPro" id="IPR010626">
    <property type="entry name" value="DUF1217"/>
</dbReference>
<accession>A0ABS4DXI1</accession>
<proteinExistence type="predicted"/>
<organism evidence="1 2">
    <name type="scientific">Rhizobium halophytocola</name>
    <dbReference type="NCBI Taxonomy" id="735519"/>
    <lineage>
        <taxon>Bacteria</taxon>
        <taxon>Pseudomonadati</taxon>
        <taxon>Pseudomonadota</taxon>
        <taxon>Alphaproteobacteria</taxon>
        <taxon>Hyphomicrobiales</taxon>
        <taxon>Rhizobiaceae</taxon>
        <taxon>Rhizobium/Agrobacterium group</taxon>
        <taxon>Rhizobium</taxon>
    </lineage>
</organism>
<evidence type="ECO:0000313" key="1">
    <source>
        <dbReference type="EMBL" id="MBP1850375.1"/>
    </source>
</evidence>
<evidence type="ECO:0000313" key="2">
    <source>
        <dbReference type="Proteomes" id="UP000759443"/>
    </source>
</evidence>
<dbReference type="RefSeq" id="WP_209944027.1">
    <property type="nucleotide sequence ID" value="NZ_JAGGJU010000004.1"/>
</dbReference>
<protein>
    <submittedName>
        <fullName evidence="1">Outer membrane murein-binding lipoprotein Lpp</fullName>
    </submittedName>
</protein>
<dbReference type="EMBL" id="JAGGJU010000004">
    <property type="protein sequence ID" value="MBP1850375.1"/>
    <property type="molecule type" value="Genomic_DNA"/>
</dbReference>
<dbReference type="Proteomes" id="UP000759443">
    <property type="component" value="Unassembled WGS sequence"/>
</dbReference>
<dbReference type="SUPFAM" id="SSF158837">
    <property type="entry name" value="AGR C 984p-like"/>
    <property type="match status" value="5"/>
</dbReference>
<reference evidence="1 2" key="1">
    <citation type="submission" date="2021-03" db="EMBL/GenBank/DDBJ databases">
        <title>Genomic Encyclopedia of Type Strains, Phase IV (KMG-IV): sequencing the most valuable type-strain genomes for metagenomic binning, comparative biology and taxonomic classification.</title>
        <authorList>
            <person name="Goeker M."/>
        </authorList>
    </citation>
    <scope>NUCLEOTIDE SEQUENCE [LARGE SCALE GENOMIC DNA]</scope>
    <source>
        <strain evidence="1 2">DSM 21600</strain>
    </source>
</reference>
<keyword evidence="2" id="KW-1185">Reference proteome</keyword>
<gene>
    <name evidence="1" type="ORF">J2Z17_001809</name>
</gene>
<keyword evidence="1" id="KW-0449">Lipoprotein</keyword>
<dbReference type="SUPFAM" id="SSF58100">
    <property type="entry name" value="Bacterial hemolysins"/>
    <property type="match status" value="1"/>
</dbReference>
<dbReference type="Gene3D" id="1.10.287.1490">
    <property type="match status" value="1"/>
</dbReference>
<name>A0ABS4DXI1_9HYPH</name>
<dbReference type="Gene3D" id="1.10.3700.10">
    <property type="entry name" value="AGR C 984p-like"/>
    <property type="match status" value="4"/>
</dbReference>
<dbReference type="InterPro" id="IPR023157">
    <property type="entry name" value="AGR-C-984p-like_sf"/>
</dbReference>